<dbReference type="Gene3D" id="1.10.10.60">
    <property type="entry name" value="Homeodomain-like"/>
    <property type="match status" value="2"/>
</dbReference>
<feature type="compositionally biased region" description="Polar residues" evidence="7">
    <location>
        <begin position="366"/>
        <end position="377"/>
    </location>
</feature>
<dbReference type="PANTHER" id="PTHR47997:SF75">
    <property type="entry name" value="MYB DOMAIN PROTEIN 55"/>
    <property type="match status" value="1"/>
</dbReference>
<evidence type="ECO:0000313" key="11">
    <source>
        <dbReference type="Proteomes" id="UP001370490"/>
    </source>
</evidence>
<dbReference type="EMBL" id="JBAMMX010000001">
    <property type="protein sequence ID" value="KAK6947176.1"/>
    <property type="molecule type" value="Genomic_DNA"/>
</dbReference>
<feature type="domain" description="HTH myb-type" evidence="9">
    <location>
        <begin position="13"/>
        <end position="65"/>
    </location>
</feature>
<evidence type="ECO:0000256" key="3">
    <source>
        <dbReference type="ARBA" id="ARBA00023015"/>
    </source>
</evidence>
<proteinExistence type="predicted"/>
<evidence type="ECO:0000256" key="5">
    <source>
        <dbReference type="ARBA" id="ARBA00023163"/>
    </source>
</evidence>
<dbReference type="CDD" id="cd00167">
    <property type="entry name" value="SANT"/>
    <property type="match status" value="2"/>
</dbReference>
<evidence type="ECO:0000256" key="4">
    <source>
        <dbReference type="ARBA" id="ARBA00023125"/>
    </source>
</evidence>
<dbReference type="SUPFAM" id="SSF46689">
    <property type="entry name" value="Homeodomain-like"/>
    <property type="match status" value="1"/>
</dbReference>
<feature type="compositionally biased region" description="Basic and acidic residues" evidence="7">
    <location>
        <begin position="348"/>
        <end position="361"/>
    </location>
</feature>
<keyword evidence="11" id="KW-1185">Reference proteome</keyword>
<comment type="caution">
    <text evidence="10">The sequence shown here is derived from an EMBL/GenBank/DDBJ whole genome shotgun (WGS) entry which is preliminary data.</text>
</comment>
<evidence type="ECO:0000259" key="8">
    <source>
        <dbReference type="PROSITE" id="PS50090"/>
    </source>
</evidence>
<dbReference type="SMART" id="SM00717">
    <property type="entry name" value="SANT"/>
    <property type="match status" value="2"/>
</dbReference>
<evidence type="ECO:0000256" key="6">
    <source>
        <dbReference type="ARBA" id="ARBA00023242"/>
    </source>
</evidence>
<organism evidence="10 11">
    <name type="scientific">Dillenia turbinata</name>
    <dbReference type="NCBI Taxonomy" id="194707"/>
    <lineage>
        <taxon>Eukaryota</taxon>
        <taxon>Viridiplantae</taxon>
        <taxon>Streptophyta</taxon>
        <taxon>Embryophyta</taxon>
        <taxon>Tracheophyta</taxon>
        <taxon>Spermatophyta</taxon>
        <taxon>Magnoliopsida</taxon>
        <taxon>eudicotyledons</taxon>
        <taxon>Gunneridae</taxon>
        <taxon>Pentapetalae</taxon>
        <taxon>Dilleniales</taxon>
        <taxon>Dilleniaceae</taxon>
        <taxon>Dillenia</taxon>
    </lineage>
</organism>
<keyword evidence="4" id="KW-0238">DNA-binding</keyword>
<dbReference type="GO" id="GO:0003677">
    <property type="term" value="F:DNA binding"/>
    <property type="evidence" value="ECO:0007669"/>
    <property type="project" value="UniProtKB-KW"/>
</dbReference>
<dbReference type="InterPro" id="IPR009057">
    <property type="entry name" value="Homeodomain-like_sf"/>
</dbReference>
<sequence length="377" mass="42375">MMMRRGRAPCCDKDRVKRGPWSPAEDILLISHIQKHGHDNWRALPKLAGLQRCGKSCRLRWINYLRPDVKRGNFTPDEEETIIRLHKTLGNKWSKIASHLPGRTDNEIKNVWNTHLKKRLACGAGNHQPKVGTPSVLVIPPTSSSSSNSDSPFYEQKPVLGLRGAQAATQGVFGNNISIPNEADLFETQPGTPIKVINQLGLQDEIKENSSSSCVTSCVSSIGNPEEPMLFFDYFKGQPYGPPIHNMEGNQVNYYEVPNEASQMPPCQAEDSKEAIQVLPHEPEYDYWNMFDNMAAANQVNDPVPVNCFETSCPFWNIGGEAYDGDDERKWFQFLEEELGLEPAAGTHQEKQQEKFFKDSAADQLVPQTSTSARRLF</sequence>
<dbReference type="PROSITE" id="PS51294">
    <property type="entry name" value="HTH_MYB"/>
    <property type="match status" value="2"/>
</dbReference>
<protein>
    <submittedName>
        <fullName evidence="10">SANT/Myb domain</fullName>
    </submittedName>
</protein>
<dbReference type="InterPro" id="IPR001005">
    <property type="entry name" value="SANT/Myb"/>
</dbReference>
<feature type="domain" description="Myb-like" evidence="8">
    <location>
        <begin position="66"/>
        <end position="116"/>
    </location>
</feature>
<dbReference type="AlphaFoldDB" id="A0AAN8ZRA6"/>
<evidence type="ECO:0000313" key="10">
    <source>
        <dbReference type="EMBL" id="KAK6947176.1"/>
    </source>
</evidence>
<reference evidence="10 11" key="1">
    <citation type="submission" date="2023-12" db="EMBL/GenBank/DDBJ databases">
        <title>A high-quality genome assembly for Dillenia turbinata (Dilleniales).</title>
        <authorList>
            <person name="Chanderbali A."/>
        </authorList>
    </citation>
    <scope>NUCLEOTIDE SEQUENCE [LARGE SCALE GENOMIC DNA]</scope>
    <source>
        <strain evidence="10">LSX21</strain>
        <tissue evidence="10">Leaf</tissue>
    </source>
</reference>
<feature type="domain" description="Myb-like" evidence="8">
    <location>
        <begin position="13"/>
        <end position="65"/>
    </location>
</feature>
<evidence type="ECO:0000256" key="2">
    <source>
        <dbReference type="ARBA" id="ARBA00022737"/>
    </source>
</evidence>
<dbReference type="InterPro" id="IPR017930">
    <property type="entry name" value="Myb_dom"/>
</dbReference>
<keyword evidence="2" id="KW-0677">Repeat</keyword>
<dbReference type="Pfam" id="PF00249">
    <property type="entry name" value="Myb_DNA-binding"/>
    <property type="match status" value="2"/>
</dbReference>
<dbReference type="FunFam" id="1.10.10.60:FF:000015">
    <property type="entry name" value="Transcription factor RAX3"/>
    <property type="match status" value="1"/>
</dbReference>
<evidence type="ECO:0000256" key="7">
    <source>
        <dbReference type="SAM" id="MobiDB-lite"/>
    </source>
</evidence>
<dbReference type="Proteomes" id="UP001370490">
    <property type="component" value="Unassembled WGS sequence"/>
</dbReference>
<keyword evidence="5" id="KW-0804">Transcription</keyword>
<keyword evidence="6" id="KW-0539">Nucleus</keyword>
<keyword evidence="3" id="KW-0805">Transcription regulation</keyword>
<dbReference type="PROSITE" id="PS50090">
    <property type="entry name" value="MYB_LIKE"/>
    <property type="match status" value="2"/>
</dbReference>
<gene>
    <name evidence="10" type="ORF">RJ641_000649</name>
</gene>
<comment type="subcellular location">
    <subcellularLocation>
        <location evidence="1">Nucleus</location>
    </subcellularLocation>
</comment>
<feature type="region of interest" description="Disordered" evidence="7">
    <location>
        <begin position="344"/>
        <end position="377"/>
    </location>
</feature>
<evidence type="ECO:0000256" key="1">
    <source>
        <dbReference type="ARBA" id="ARBA00004123"/>
    </source>
</evidence>
<dbReference type="PANTHER" id="PTHR47997">
    <property type="entry name" value="MYB DOMAIN PROTEIN 55"/>
    <property type="match status" value="1"/>
</dbReference>
<feature type="domain" description="HTH myb-type" evidence="9">
    <location>
        <begin position="66"/>
        <end position="120"/>
    </location>
</feature>
<name>A0AAN8ZRA6_9MAGN</name>
<evidence type="ECO:0000259" key="9">
    <source>
        <dbReference type="PROSITE" id="PS51294"/>
    </source>
</evidence>
<dbReference type="GO" id="GO:0005634">
    <property type="term" value="C:nucleus"/>
    <property type="evidence" value="ECO:0007669"/>
    <property type="project" value="UniProtKB-SubCell"/>
</dbReference>
<dbReference type="InterPro" id="IPR051953">
    <property type="entry name" value="Plant_SW-associated_TFs"/>
</dbReference>
<accession>A0AAN8ZRA6</accession>